<accession>A0A934U4Y3</accession>
<feature type="transmembrane region" description="Helical" evidence="6">
    <location>
        <begin position="298"/>
        <end position="319"/>
    </location>
</feature>
<dbReference type="InterPro" id="IPR019108">
    <property type="entry name" value="Caa3_assmbl_CtaG-rel"/>
</dbReference>
<dbReference type="EMBL" id="JAEMNV010000005">
    <property type="protein sequence ID" value="MBJ8340802.1"/>
    <property type="molecule type" value="Genomic_DNA"/>
</dbReference>
<feature type="transmembrane region" description="Helical" evidence="6">
    <location>
        <begin position="222"/>
        <end position="247"/>
    </location>
</feature>
<keyword evidence="5 6" id="KW-0472">Membrane</keyword>
<evidence type="ECO:0000259" key="7">
    <source>
        <dbReference type="Pfam" id="PF05425"/>
    </source>
</evidence>
<evidence type="ECO:0000256" key="2">
    <source>
        <dbReference type="ARBA" id="ARBA00022475"/>
    </source>
</evidence>
<feature type="transmembrane region" description="Helical" evidence="6">
    <location>
        <begin position="360"/>
        <end position="380"/>
    </location>
</feature>
<feature type="transmembrane region" description="Helical" evidence="6">
    <location>
        <begin position="191"/>
        <end position="210"/>
    </location>
</feature>
<dbReference type="PANTHER" id="PTHR34820">
    <property type="entry name" value="INNER MEMBRANE PROTEIN YEBZ"/>
    <property type="match status" value="1"/>
</dbReference>
<dbReference type="InterPro" id="IPR032694">
    <property type="entry name" value="CopC/D"/>
</dbReference>
<name>A0A934U4Y3_9NOCA</name>
<sequence length="618" mass="64451">MLAWAATLAALVATMLAGLSSATALQLLGLPDPGALTSFGLPAATAAGEVAAVVAVGSLLLAAFLVPPQRSGILDVDGYVAVRTACTAAIVWALCAVAMVPLSISSSSGLPVAEVLSNPAELPRVIGELEGTSAWAWTAVIALILAVFCRNTLRHSWTPMLLTIALLGLMPRAVSGHSSAGGGHDVATDSLILHVVAAALWAGGLAALLMHARRGGSHLDVAANRFSVVALAGFATMAVSGLLNAMVRVPVVAVLSSTYGALVLTKLVLLAGLGVIGWRQRRVAILRLTRDPTDRSTFVRFAIIESTVFAVAIGVAVALSRTPPPADSDPELTALEAVLGYALDGPPTLARLVMQWRFDLLAGSAAILFAALYLWAVHTLRRRGEKWPGFRTAIWVSGCAVLLLVSSSGVGRYAPALFSVHLASQSVLALVVPLFWVLGAPLTLAASWLRPSTADAAPGLREWLVAAAVGPVARFLTHPAITVIMLLGSLFGVYFSGVYEAVAGSHVAHVVMIWLVLAAGSAFYWVVLGADSIPRRWSRRTRIATAITAFVGYVSLGIAVMESERVFGATFFESLPLDWRGDLAADQRLGGWVALLVGVPSLLFAMVTAGARRGSGQR</sequence>
<feature type="transmembrane region" description="Helical" evidence="6">
    <location>
        <begin position="480"/>
        <end position="499"/>
    </location>
</feature>
<dbReference type="PANTHER" id="PTHR34820:SF4">
    <property type="entry name" value="INNER MEMBRANE PROTEIN YEBZ"/>
    <property type="match status" value="1"/>
</dbReference>
<keyword evidence="3 6" id="KW-0812">Transmembrane</keyword>
<dbReference type="RefSeq" id="WP_199705661.1">
    <property type="nucleotide sequence ID" value="NZ_JAEMNV010000005.1"/>
</dbReference>
<protein>
    <submittedName>
        <fullName evidence="8">Bifunctional copper resistance protein CopD/cytochrome c oxidase assembly protein</fullName>
    </submittedName>
</protein>
<feature type="transmembrane region" description="Helical" evidence="6">
    <location>
        <begin position="392"/>
        <end position="414"/>
    </location>
</feature>
<evidence type="ECO:0000256" key="1">
    <source>
        <dbReference type="ARBA" id="ARBA00004651"/>
    </source>
</evidence>
<comment type="subcellular location">
    <subcellularLocation>
        <location evidence="1">Cell membrane</location>
        <topology evidence="1">Multi-pass membrane protein</topology>
    </subcellularLocation>
</comment>
<dbReference type="AlphaFoldDB" id="A0A934U4Y3"/>
<feature type="transmembrane region" description="Helical" evidence="6">
    <location>
        <begin position="46"/>
        <end position="66"/>
    </location>
</feature>
<reference evidence="8" key="1">
    <citation type="submission" date="2020-12" db="EMBL/GenBank/DDBJ databases">
        <title>Antrihabitans popcorni sp. nov. and Antrihabitans auranticaus sp. nov., isolated from a larva cave.</title>
        <authorList>
            <person name="Lee S.D."/>
            <person name="Kim I.S."/>
        </authorList>
    </citation>
    <scope>NUCLEOTIDE SEQUENCE</scope>
    <source>
        <strain evidence="8">YC3-6</strain>
    </source>
</reference>
<keyword evidence="4 6" id="KW-1133">Transmembrane helix</keyword>
<feature type="transmembrane region" description="Helical" evidence="6">
    <location>
        <begin position="78"/>
        <end position="104"/>
    </location>
</feature>
<keyword evidence="2" id="KW-1003">Cell membrane</keyword>
<comment type="caution">
    <text evidence="8">The sequence shown here is derived from an EMBL/GenBank/DDBJ whole genome shotgun (WGS) entry which is preliminary data.</text>
</comment>
<feature type="transmembrane region" description="Helical" evidence="6">
    <location>
        <begin position="589"/>
        <end position="611"/>
    </location>
</feature>
<evidence type="ECO:0000256" key="5">
    <source>
        <dbReference type="ARBA" id="ARBA00023136"/>
    </source>
</evidence>
<dbReference type="Pfam" id="PF09678">
    <property type="entry name" value="Caa3_CtaG"/>
    <property type="match status" value="1"/>
</dbReference>
<evidence type="ECO:0000256" key="6">
    <source>
        <dbReference type="SAM" id="Phobius"/>
    </source>
</evidence>
<evidence type="ECO:0000256" key="3">
    <source>
        <dbReference type="ARBA" id="ARBA00022692"/>
    </source>
</evidence>
<feature type="transmembrane region" description="Helical" evidence="6">
    <location>
        <begin position="259"/>
        <end position="278"/>
    </location>
</feature>
<feature type="domain" description="Copper resistance protein D" evidence="7">
    <location>
        <begin position="222"/>
        <end position="319"/>
    </location>
</feature>
<dbReference type="GO" id="GO:0005886">
    <property type="term" value="C:plasma membrane"/>
    <property type="evidence" value="ECO:0007669"/>
    <property type="project" value="UniProtKB-SubCell"/>
</dbReference>
<evidence type="ECO:0000256" key="4">
    <source>
        <dbReference type="ARBA" id="ARBA00022989"/>
    </source>
</evidence>
<dbReference type="Pfam" id="PF05425">
    <property type="entry name" value="CopD"/>
    <property type="match status" value="1"/>
</dbReference>
<evidence type="ECO:0000313" key="9">
    <source>
        <dbReference type="Proteomes" id="UP000655868"/>
    </source>
</evidence>
<dbReference type="GO" id="GO:0006825">
    <property type="term" value="P:copper ion transport"/>
    <property type="evidence" value="ECO:0007669"/>
    <property type="project" value="InterPro"/>
</dbReference>
<keyword evidence="9" id="KW-1185">Reference proteome</keyword>
<gene>
    <name evidence="8" type="ORF">JGU71_18100</name>
</gene>
<feature type="transmembrane region" description="Helical" evidence="6">
    <location>
        <begin position="426"/>
        <end position="449"/>
    </location>
</feature>
<feature type="transmembrane region" description="Helical" evidence="6">
    <location>
        <begin position="542"/>
        <end position="561"/>
    </location>
</feature>
<proteinExistence type="predicted"/>
<organism evidence="8 9">
    <name type="scientific">Antrihabitans stalagmiti</name>
    <dbReference type="NCBI Taxonomy" id="2799499"/>
    <lineage>
        <taxon>Bacteria</taxon>
        <taxon>Bacillati</taxon>
        <taxon>Actinomycetota</taxon>
        <taxon>Actinomycetes</taxon>
        <taxon>Mycobacteriales</taxon>
        <taxon>Nocardiaceae</taxon>
        <taxon>Antrihabitans</taxon>
    </lineage>
</organism>
<dbReference type="InterPro" id="IPR008457">
    <property type="entry name" value="Cu-R_CopD_dom"/>
</dbReference>
<feature type="transmembrane region" description="Helical" evidence="6">
    <location>
        <begin position="511"/>
        <end position="530"/>
    </location>
</feature>
<feature type="transmembrane region" description="Helical" evidence="6">
    <location>
        <begin position="160"/>
        <end position="179"/>
    </location>
</feature>
<dbReference type="Proteomes" id="UP000655868">
    <property type="component" value="Unassembled WGS sequence"/>
</dbReference>
<feature type="transmembrane region" description="Helical" evidence="6">
    <location>
        <begin position="134"/>
        <end position="153"/>
    </location>
</feature>
<evidence type="ECO:0000313" key="8">
    <source>
        <dbReference type="EMBL" id="MBJ8340802.1"/>
    </source>
</evidence>